<sequence>MLNEFNIEILDDIPFPSQSSTTSFQVNIPLDPTPGTFEADISNNHFNMRWVSLDEFEARCESSRRKIPSKHIACPCAMVIKTYFHTNIVLGSYQATRNHAIEYENLCFTCISPESHELIAGDVQNGVSTDDIIKKLHANAYSEFNDSLQQPVSCDSFITVHNVHQIKRAINVETITLASDDGQSVCAWAADLAAKDSLLGFKAVFNMILTTLAVHDKWGHGIPVAWMIASSGTEPTITYFLCLVKQHSPSHPELWDLLKSWICITNYAKFQTVWAEANFSMVNGIGASTSLLTVLCKRYLPYYHLKQARQEAGFEGKSLEVKKQKQVIATAFNEYCIEDIQVVNDPADLDYQNGLPSSSTPVIYLVRSKSDSTKQYQVDLELYLCSSLDFTLIHFCKHLCVVQYFFGHSDNINAGDLIPCMLPLAPPALPTPLPTPPVHPVALPICEAVPIPLPFSNQALVETAPLALPTPPVHLIALPTCETVPIPLLFIAQCARLPAPKAVLPKTVLPNKQKVAPNWSTAKETAAIMPHMKNKKRPVYDSGGYSGGKNSGSKANSKSKPRMQVSTHASTSMLPVPSAASTLPVQSAPTLPTFSFTYLHQNPYTVSYQSQTYNSYMTTFYSKP</sequence>
<dbReference type="OrthoDB" id="1886636at2759"/>
<proteinExistence type="predicted"/>
<keyword evidence="3" id="KW-1185">Reference proteome</keyword>
<dbReference type="AlphaFoldDB" id="A0A6A4H887"/>
<feature type="region of interest" description="Disordered" evidence="1">
    <location>
        <begin position="530"/>
        <end position="571"/>
    </location>
</feature>
<reference evidence="2" key="1">
    <citation type="journal article" date="2019" name="Environ. Microbiol.">
        <title>Fungal ecological strategies reflected in gene transcription - a case study of two litter decomposers.</title>
        <authorList>
            <person name="Barbi F."/>
            <person name="Kohler A."/>
            <person name="Barry K."/>
            <person name="Baskaran P."/>
            <person name="Daum C."/>
            <person name="Fauchery L."/>
            <person name="Ihrmark K."/>
            <person name="Kuo A."/>
            <person name="LaButti K."/>
            <person name="Lipzen A."/>
            <person name="Morin E."/>
            <person name="Grigoriev I.V."/>
            <person name="Henrissat B."/>
            <person name="Lindahl B."/>
            <person name="Martin F."/>
        </authorList>
    </citation>
    <scope>NUCLEOTIDE SEQUENCE</scope>
    <source>
        <strain evidence="2">JB14</strain>
    </source>
</reference>
<evidence type="ECO:0000313" key="3">
    <source>
        <dbReference type="Proteomes" id="UP000799118"/>
    </source>
</evidence>
<protein>
    <submittedName>
        <fullName evidence="2">Uncharacterized protein</fullName>
    </submittedName>
</protein>
<organism evidence="2 3">
    <name type="scientific">Gymnopus androsaceus JB14</name>
    <dbReference type="NCBI Taxonomy" id="1447944"/>
    <lineage>
        <taxon>Eukaryota</taxon>
        <taxon>Fungi</taxon>
        <taxon>Dikarya</taxon>
        <taxon>Basidiomycota</taxon>
        <taxon>Agaricomycotina</taxon>
        <taxon>Agaricomycetes</taxon>
        <taxon>Agaricomycetidae</taxon>
        <taxon>Agaricales</taxon>
        <taxon>Marasmiineae</taxon>
        <taxon>Omphalotaceae</taxon>
        <taxon>Gymnopus</taxon>
    </lineage>
</organism>
<dbReference type="EMBL" id="ML769573">
    <property type="protein sequence ID" value="KAE9393407.1"/>
    <property type="molecule type" value="Genomic_DNA"/>
</dbReference>
<evidence type="ECO:0000256" key="1">
    <source>
        <dbReference type="SAM" id="MobiDB-lite"/>
    </source>
</evidence>
<name>A0A6A4H887_9AGAR</name>
<evidence type="ECO:0000313" key="2">
    <source>
        <dbReference type="EMBL" id="KAE9393407.1"/>
    </source>
</evidence>
<dbReference type="Proteomes" id="UP000799118">
    <property type="component" value="Unassembled WGS sequence"/>
</dbReference>
<gene>
    <name evidence="2" type="ORF">BT96DRAFT_943960</name>
</gene>
<accession>A0A6A4H887</accession>